<evidence type="ECO:0000313" key="2">
    <source>
        <dbReference type="EMBL" id="MEP0867422.1"/>
    </source>
</evidence>
<proteinExistence type="predicted"/>
<evidence type="ECO:0000259" key="1">
    <source>
        <dbReference type="PROSITE" id="PS51708"/>
    </source>
</evidence>
<comment type="caution">
    <text evidence="2">The sequence shown here is derived from an EMBL/GenBank/DDBJ whole genome shotgun (WGS) entry which is preliminary data.</text>
</comment>
<organism evidence="2 3">
    <name type="scientific">Funiculus sociatus GB2-A5</name>
    <dbReference type="NCBI Taxonomy" id="2933946"/>
    <lineage>
        <taxon>Bacteria</taxon>
        <taxon>Bacillati</taxon>
        <taxon>Cyanobacteriota</taxon>
        <taxon>Cyanophyceae</taxon>
        <taxon>Coleofasciculales</taxon>
        <taxon>Coleofasciculaceae</taxon>
        <taxon>Funiculus</taxon>
    </lineage>
</organism>
<dbReference type="SMART" id="SM00880">
    <property type="entry name" value="CHAD"/>
    <property type="match status" value="1"/>
</dbReference>
<name>A0ABV0JVF9_9CYAN</name>
<accession>A0ABV0JVF9</accession>
<dbReference type="EMBL" id="JAMPKK010000070">
    <property type="protein sequence ID" value="MEP0867422.1"/>
    <property type="molecule type" value="Genomic_DNA"/>
</dbReference>
<evidence type="ECO:0000313" key="3">
    <source>
        <dbReference type="Proteomes" id="UP001442494"/>
    </source>
</evidence>
<keyword evidence="3" id="KW-1185">Reference proteome</keyword>
<dbReference type="InterPro" id="IPR038186">
    <property type="entry name" value="CHAD_dom_sf"/>
</dbReference>
<dbReference type="InterPro" id="IPR007899">
    <property type="entry name" value="CHAD_dom"/>
</dbReference>
<protein>
    <submittedName>
        <fullName evidence="2">CHAD domain-containing protein</fullName>
    </submittedName>
</protein>
<feature type="domain" description="CHAD" evidence="1">
    <location>
        <begin position="9"/>
        <end position="311"/>
    </location>
</feature>
<dbReference type="Pfam" id="PF05235">
    <property type="entry name" value="CHAD"/>
    <property type="match status" value="1"/>
</dbReference>
<dbReference type="PANTHER" id="PTHR39339:SF1">
    <property type="entry name" value="CHAD DOMAIN-CONTAINING PROTEIN"/>
    <property type="match status" value="1"/>
</dbReference>
<gene>
    <name evidence="2" type="ORF">NDI37_23510</name>
</gene>
<dbReference type="PROSITE" id="PS51708">
    <property type="entry name" value="CHAD"/>
    <property type="match status" value="1"/>
</dbReference>
<sequence>MKKSALEKAQNLGDWAYLAIEKHFHKTLKHESDVIKDKDPEALHQMRVGMRRLRSAITGFAPALDLPKSAQENKIGKIGHSLGELRDIDVLQEALKNRYYPNLPSKEQKTLEEAIASLNKQRHHALEQVRQTLDHQRYQKLKQSFQTWLKHPSYQEIAQMPLRQVLPDLLSPEISRFFLHPGWLLGTDVKAPEIKIAKDLEPEAVTQLLADQGEVLHSLRKEAKRVRYQMELFTDLYGPAYAGYLQDVKSIQEILGEIQDSAVLAEVLTDILDSKVKNQLPTLAEQLHQTAYQAWQQWQPLQERYLNAQTRQAFHLALLQRLDENDSPDEEG</sequence>
<dbReference type="Gene3D" id="1.40.20.10">
    <property type="entry name" value="CHAD domain"/>
    <property type="match status" value="1"/>
</dbReference>
<dbReference type="PANTHER" id="PTHR39339">
    <property type="entry name" value="SLR1444 PROTEIN"/>
    <property type="match status" value="1"/>
</dbReference>
<dbReference type="Proteomes" id="UP001442494">
    <property type="component" value="Unassembled WGS sequence"/>
</dbReference>
<dbReference type="RefSeq" id="WP_190422256.1">
    <property type="nucleotide sequence ID" value="NZ_JAMPKK010000070.1"/>
</dbReference>
<reference evidence="2 3" key="1">
    <citation type="submission" date="2022-04" db="EMBL/GenBank/DDBJ databases">
        <title>Positive selection, recombination, and allopatry shape intraspecific diversity of widespread and dominant cyanobacteria.</title>
        <authorList>
            <person name="Wei J."/>
            <person name="Shu W."/>
            <person name="Hu C."/>
        </authorList>
    </citation>
    <scope>NUCLEOTIDE SEQUENCE [LARGE SCALE GENOMIC DNA]</scope>
    <source>
        <strain evidence="2 3">GB2-A5</strain>
    </source>
</reference>